<evidence type="ECO:0000313" key="1">
    <source>
        <dbReference type="EMBL" id="CAD7412699.1"/>
    </source>
</evidence>
<dbReference type="AlphaFoldDB" id="A0A7R9H8J2"/>
<gene>
    <name evidence="1" type="ORF">TPSB3V08_LOCUS8575</name>
</gene>
<reference evidence="1" key="1">
    <citation type="submission" date="2020-11" db="EMBL/GenBank/DDBJ databases">
        <authorList>
            <person name="Tran Van P."/>
        </authorList>
    </citation>
    <scope>NUCLEOTIDE SEQUENCE</scope>
</reference>
<proteinExistence type="predicted"/>
<protein>
    <submittedName>
        <fullName evidence="1">Uncharacterized protein</fullName>
    </submittedName>
</protein>
<name>A0A7R9H8J2_TIMPO</name>
<dbReference type="EMBL" id="OD006235">
    <property type="protein sequence ID" value="CAD7412699.1"/>
    <property type="molecule type" value="Genomic_DNA"/>
</dbReference>
<sequence length="71" mass="8130">MAEDFDVEAMLEAPYKKGPWKAGYPPRHPMLPTIEMSARSAIGPRERPQEVVEAKKIKFHTFPRHPCRIAS</sequence>
<organism evidence="1">
    <name type="scientific">Timema poppense</name>
    <name type="common">Walking stick</name>
    <dbReference type="NCBI Taxonomy" id="170557"/>
    <lineage>
        <taxon>Eukaryota</taxon>
        <taxon>Metazoa</taxon>
        <taxon>Ecdysozoa</taxon>
        <taxon>Arthropoda</taxon>
        <taxon>Hexapoda</taxon>
        <taxon>Insecta</taxon>
        <taxon>Pterygota</taxon>
        <taxon>Neoptera</taxon>
        <taxon>Polyneoptera</taxon>
        <taxon>Phasmatodea</taxon>
        <taxon>Timematodea</taxon>
        <taxon>Timematoidea</taxon>
        <taxon>Timematidae</taxon>
        <taxon>Timema</taxon>
    </lineage>
</organism>
<accession>A0A7R9H8J2</accession>